<dbReference type="InterPro" id="IPR014790">
    <property type="entry name" value="MutL_C"/>
</dbReference>
<feature type="compositionally biased region" description="Basic and acidic residues" evidence="2">
    <location>
        <begin position="562"/>
        <end position="571"/>
    </location>
</feature>
<dbReference type="GO" id="GO:0140664">
    <property type="term" value="F:ATP-dependent DNA damage sensor activity"/>
    <property type="evidence" value="ECO:0007669"/>
    <property type="project" value="InterPro"/>
</dbReference>
<feature type="domain" description="MutL C-terminal dimerisation" evidence="3">
    <location>
        <begin position="715"/>
        <end position="928"/>
    </location>
</feature>
<proteinExistence type="inferred from homology"/>
<gene>
    <name evidence="4" type="ORF">K504DRAFT_384655</name>
</gene>
<dbReference type="EMBL" id="MU005774">
    <property type="protein sequence ID" value="KAF2707067.1"/>
    <property type="molecule type" value="Genomic_DNA"/>
</dbReference>
<feature type="region of interest" description="Disordered" evidence="2">
    <location>
        <begin position="601"/>
        <end position="642"/>
    </location>
</feature>
<dbReference type="SUPFAM" id="SSF118116">
    <property type="entry name" value="DNA mismatch repair protein MutL"/>
    <property type="match status" value="1"/>
</dbReference>
<protein>
    <submittedName>
        <fullName evidence="4">DNA mismatch repair protein</fullName>
    </submittedName>
</protein>
<feature type="region of interest" description="Disordered" evidence="2">
    <location>
        <begin position="551"/>
        <end position="571"/>
    </location>
</feature>
<dbReference type="Gene3D" id="3.30.565.10">
    <property type="entry name" value="Histidine kinase-like ATPase, C-terminal domain"/>
    <property type="match status" value="1"/>
</dbReference>
<dbReference type="Gene3D" id="3.30.1540.20">
    <property type="entry name" value="MutL, C-terminal domain, dimerisation subdomain"/>
    <property type="match status" value="1"/>
</dbReference>
<dbReference type="GO" id="GO:0032300">
    <property type="term" value="C:mismatch repair complex"/>
    <property type="evidence" value="ECO:0007669"/>
    <property type="project" value="InterPro"/>
</dbReference>
<evidence type="ECO:0000256" key="1">
    <source>
        <dbReference type="ARBA" id="ARBA00006082"/>
    </source>
</evidence>
<dbReference type="Pfam" id="PF13589">
    <property type="entry name" value="HATPase_c_3"/>
    <property type="match status" value="1"/>
</dbReference>
<dbReference type="GO" id="GO:0016887">
    <property type="term" value="F:ATP hydrolysis activity"/>
    <property type="evidence" value="ECO:0007669"/>
    <property type="project" value="InterPro"/>
</dbReference>
<feature type="compositionally biased region" description="Polar residues" evidence="2">
    <location>
        <begin position="602"/>
        <end position="625"/>
    </location>
</feature>
<dbReference type="GO" id="GO:0006298">
    <property type="term" value="P:mismatch repair"/>
    <property type="evidence" value="ECO:0007669"/>
    <property type="project" value="InterPro"/>
</dbReference>
<dbReference type="InterPro" id="IPR037198">
    <property type="entry name" value="MutL_C_sf"/>
</dbReference>
<keyword evidence="5" id="KW-1185">Reference proteome</keyword>
<dbReference type="OrthoDB" id="429932at2759"/>
<dbReference type="Proteomes" id="UP000799428">
    <property type="component" value="Unassembled WGS sequence"/>
</dbReference>
<dbReference type="InterPro" id="IPR042120">
    <property type="entry name" value="MutL_C_dimsub"/>
</dbReference>
<evidence type="ECO:0000313" key="5">
    <source>
        <dbReference type="Proteomes" id="UP000799428"/>
    </source>
</evidence>
<dbReference type="InterPro" id="IPR038973">
    <property type="entry name" value="MutL/Mlh/Pms-like"/>
</dbReference>
<evidence type="ECO:0000313" key="4">
    <source>
        <dbReference type="EMBL" id="KAF2707067.1"/>
    </source>
</evidence>
<sequence>MAGTRERYILPLPTDVIAQLKSSTAIVSLTYVVLELLKNSLDAGATKVDATVDFTRGNCSVEDDGRGIAPLEFGEEGGLGKLYCTSKYYSEESYLGRNGTFLASLAATSLLTITSHHHEHRSQNAITFHHSKAIDRQLPTSLQLELGHGKQGTRVTVRNLFGNLPVRVKQRAVVVENRAEHDRLWDTLKRETTGIILGWRSSVSLQIRDAGHGTTAIHINGQKPSVPTTVVTKSGNNPRSRELHFILNVLTQANCIKIDEWPAWVPASASTSTISIKGAISLDPAATRRVQFISFGIRHLSSDVEHNELYDEINRVFALSSFGTVEDDADIDEVEKLRRKNDRRFKSDGYTNRQLKGRKGVDRFPMFYLRISLKDSHRSKGSEARLLENEASLQAVTEVLNAMVTQWLSVHHYRPRKHPTKQSRPDTALSFPSTSEAESQQTAYTSGTEPFGLGSSSSYSPNSEKRKRKRPISSRSKTTCDQAQQPLFSTWSRIKSGKAIIFDKVSNARKPSAPEVTGYSSKRLRPLANVSFFDTEPVSLQALDQPNITKDTHAHSHAHQTTSHENDECTDENARDTTIVCMHPTTKQTYLLNARTGCVMPETSTRSHTGSSISTTTANRNQVSKSVRIRPRSTGTEEREKNSWVQGLLQTWNNPVFKPVEKRIQQVSLEDEQIGHDKYLSHFGCSRVDAEKAFSESSMSHPNKLSKTGLQNAEVIAQLDKKFILVKISSHSDLTELPSETLVIIDQHAADERVQVEDLFAGLCAPVSSEHNHSHYRSKLGHKSQVHFTILEKCVHFDISVQEQEMFTTHAARFGAWGILYDTCMMADSRDSSEARPVLSVTTLPPSISERCKAYPQLLISFLRSTVWKYAEDPHLPSLLEEDSSPPRESTHEQCPPWLKGMATCPQGLVDFVNSRACRSAIMFNDELSIQQCEELVSKLSKCAFPFMCAHGRPSMVPLLDLGHKKGTGGLGLGSSLEGTDPGAKLGFVSAWKQWKKQ</sequence>
<dbReference type="SUPFAM" id="SSF55874">
    <property type="entry name" value="ATPase domain of HSP90 chaperone/DNA topoisomerase II/histidine kinase"/>
    <property type="match status" value="1"/>
</dbReference>
<dbReference type="InterPro" id="IPR036890">
    <property type="entry name" value="HATPase_C_sf"/>
</dbReference>
<evidence type="ECO:0000259" key="3">
    <source>
        <dbReference type="SMART" id="SM00853"/>
    </source>
</evidence>
<name>A0A6G1K3W7_9PLEO</name>
<feature type="region of interest" description="Disordered" evidence="2">
    <location>
        <begin position="414"/>
        <end position="481"/>
    </location>
</feature>
<dbReference type="SMART" id="SM00853">
    <property type="entry name" value="MutL_C"/>
    <property type="match status" value="1"/>
</dbReference>
<dbReference type="PANTHER" id="PTHR10073">
    <property type="entry name" value="DNA MISMATCH REPAIR PROTEIN MLH, PMS, MUTL"/>
    <property type="match status" value="1"/>
</dbReference>
<dbReference type="PANTHER" id="PTHR10073:SF47">
    <property type="entry name" value="DNA MISMATCH REPAIR PROTEIN MLH3"/>
    <property type="match status" value="1"/>
</dbReference>
<accession>A0A6G1K3W7</accession>
<dbReference type="AlphaFoldDB" id="A0A6G1K3W7"/>
<organism evidence="4 5">
    <name type="scientific">Pleomassaria siparia CBS 279.74</name>
    <dbReference type="NCBI Taxonomy" id="1314801"/>
    <lineage>
        <taxon>Eukaryota</taxon>
        <taxon>Fungi</taxon>
        <taxon>Dikarya</taxon>
        <taxon>Ascomycota</taxon>
        <taxon>Pezizomycotina</taxon>
        <taxon>Dothideomycetes</taxon>
        <taxon>Pleosporomycetidae</taxon>
        <taxon>Pleosporales</taxon>
        <taxon>Pleomassariaceae</taxon>
        <taxon>Pleomassaria</taxon>
    </lineage>
</organism>
<evidence type="ECO:0000256" key="2">
    <source>
        <dbReference type="SAM" id="MobiDB-lite"/>
    </source>
</evidence>
<feature type="compositionally biased region" description="Polar residues" evidence="2">
    <location>
        <begin position="430"/>
        <end position="448"/>
    </location>
</feature>
<reference evidence="4" key="1">
    <citation type="journal article" date="2020" name="Stud. Mycol.">
        <title>101 Dothideomycetes genomes: a test case for predicting lifestyles and emergence of pathogens.</title>
        <authorList>
            <person name="Haridas S."/>
            <person name="Albert R."/>
            <person name="Binder M."/>
            <person name="Bloem J."/>
            <person name="Labutti K."/>
            <person name="Salamov A."/>
            <person name="Andreopoulos B."/>
            <person name="Baker S."/>
            <person name="Barry K."/>
            <person name="Bills G."/>
            <person name="Bluhm B."/>
            <person name="Cannon C."/>
            <person name="Castanera R."/>
            <person name="Culley D."/>
            <person name="Daum C."/>
            <person name="Ezra D."/>
            <person name="Gonzalez J."/>
            <person name="Henrissat B."/>
            <person name="Kuo A."/>
            <person name="Liang C."/>
            <person name="Lipzen A."/>
            <person name="Lutzoni F."/>
            <person name="Magnuson J."/>
            <person name="Mondo S."/>
            <person name="Nolan M."/>
            <person name="Ohm R."/>
            <person name="Pangilinan J."/>
            <person name="Park H.-J."/>
            <person name="Ramirez L."/>
            <person name="Alfaro M."/>
            <person name="Sun H."/>
            <person name="Tritt A."/>
            <person name="Yoshinaga Y."/>
            <person name="Zwiers L.-H."/>
            <person name="Turgeon B."/>
            <person name="Goodwin S."/>
            <person name="Spatafora J."/>
            <person name="Crous P."/>
            <person name="Grigoriev I."/>
        </authorList>
    </citation>
    <scope>NUCLEOTIDE SEQUENCE</scope>
    <source>
        <strain evidence="4">CBS 279.74</strain>
    </source>
</reference>
<comment type="similarity">
    <text evidence="1">Belongs to the DNA mismatch repair MutL/HexB family.</text>
</comment>
<dbReference type="GO" id="GO:0005524">
    <property type="term" value="F:ATP binding"/>
    <property type="evidence" value="ECO:0007669"/>
    <property type="project" value="InterPro"/>
</dbReference>